<dbReference type="GO" id="GO:0016757">
    <property type="term" value="F:glycosyltransferase activity"/>
    <property type="evidence" value="ECO:0007669"/>
    <property type="project" value="InterPro"/>
</dbReference>
<reference evidence="2 3" key="1">
    <citation type="submission" date="2012-07" db="EMBL/GenBank/DDBJ databases">
        <title>The Genome Sequence of Fusobacterium ulcerans 12_1B.</title>
        <authorList>
            <consortium name="The Broad Institute Genome Sequencing Platform"/>
            <person name="Earl A."/>
            <person name="Ward D."/>
            <person name="Feldgarden M."/>
            <person name="Gevers D."/>
            <person name="Strauss J."/>
            <person name="Ambrose C.E."/>
            <person name="Allen-Vercoe E."/>
            <person name="Walker B."/>
            <person name="Young S.K."/>
            <person name="Zeng Q."/>
            <person name="Gargeya S."/>
            <person name="Fitzgerald M."/>
            <person name="Haas B."/>
            <person name="Abouelleil A."/>
            <person name="Alvarado L."/>
            <person name="Arachchi H.M."/>
            <person name="Berlin A.M."/>
            <person name="Chapman S.B."/>
            <person name="Goldberg J."/>
            <person name="Griggs A."/>
            <person name="Gujja S."/>
            <person name="Hansen M."/>
            <person name="Howarth C."/>
            <person name="Imamovic A."/>
            <person name="Larimer J."/>
            <person name="McCowen C."/>
            <person name="Montmayeur A."/>
            <person name="Murphy C."/>
            <person name="Neiman D."/>
            <person name="Pearson M."/>
            <person name="Priest M."/>
            <person name="Roberts A."/>
            <person name="Saif S."/>
            <person name="Shea T."/>
            <person name="Sisk P."/>
            <person name="Sykes S."/>
            <person name="Wortman J."/>
            <person name="Nusbaum C."/>
            <person name="Birren B."/>
        </authorList>
    </citation>
    <scope>NUCLEOTIDE SEQUENCE [LARGE SCALE GENOMIC DNA]</scope>
    <source>
        <strain evidence="2 3">12_1B</strain>
    </source>
</reference>
<dbReference type="Proteomes" id="UP000003233">
    <property type="component" value="Unassembled WGS sequence"/>
</dbReference>
<organism evidence="2 3">
    <name type="scientific">Fusobacterium ulcerans 12-1B</name>
    <dbReference type="NCBI Taxonomy" id="457404"/>
    <lineage>
        <taxon>Bacteria</taxon>
        <taxon>Fusobacteriati</taxon>
        <taxon>Fusobacteriota</taxon>
        <taxon>Fusobacteriia</taxon>
        <taxon>Fusobacteriales</taxon>
        <taxon>Fusobacteriaceae</taxon>
        <taxon>Fusobacterium</taxon>
    </lineage>
</organism>
<feature type="domain" description="Glycosyl transferase family 1" evidence="1">
    <location>
        <begin position="181"/>
        <end position="346"/>
    </location>
</feature>
<sequence>MKKIIYIIITPRLSSLGGAELYAIRRAEYLKEKKIEVILIAQEVNSKALKLGKIRVLEIEELISDSIFSRKTQLEKINRYIENNFNDFDEVYIETNFLRHVFLGEKIAKKYFGRHLFYMLVEMELYKTKYIELLRFKLDRNEMIGVNNRTLDISLGKYWNNKYEENYVNVGFSKKEIEEDHNFDKKYIKNKNFRILTISRLEKTYVENLIKDVIKLSTKYSNVNFELTIIGDSKNKIIRKKLENKYKTQKNFIINFLGYIYPLKKNYFYESDIFVGMGTAAISGIAMGCATICIDPRNNKASGYFGVDTNNCAYSKNDKTYEIFELIEKIILNPNLKNIIEKEGEKIFIKEYELIQTMKKLDNYMFFNNFKKKYWEKNIIIFKEEIRYFTWKIKVFNFVLLIKNKIFKKNFLNM</sequence>
<evidence type="ECO:0000313" key="2">
    <source>
        <dbReference type="EMBL" id="EPC09181.1"/>
    </source>
</evidence>
<proteinExistence type="predicted"/>
<accession>S2LGJ7</accession>
<protein>
    <recommendedName>
        <fullName evidence="1">Glycosyl transferase family 1 domain-containing protein</fullName>
    </recommendedName>
</protein>
<dbReference type="HOGENOM" id="CLU_663514_0_0_0"/>
<dbReference type="PATRIC" id="fig|457404.5.peg.428"/>
<gene>
    <name evidence="2" type="ORF">HMPREF0402_04095</name>
</gene>
<dbReference type="SUPFAM" id="SSF53756">
    <property type="entry name" value="UDP-Glycosyltransferase/glycogen phosphorylase"/>
    <property type="match status" value="1"/>
</dbReference>
<dbReference type="InterPro" id="IPR001296">
    <property type="entry name" value="Glyco_trans_1"/>
</dbReference>
<name>S2LGJ7_9FUSO</name>
<keyword evidence="3" id="KW-1185">Reference proteome</keyword>
<dbReference type="Pfam" id="PF00534">
    <property type="entry name" value="Glycos_transf_1"/>
    <property type="match status" value="1"/>
</dbReference>
<dbReference type="AlphaFoldDB" id="S2LGJ7"/>
<comment type="caution">
    <text evidence="2">The sequence shown here is derived from an EMBL/GenBank/DDBJ whole genome shotgun (WGS) entry which is preliminary data.</text>
</comment>
<dbReference type="RefSeq" id="WP_016361680.1">
    <property type="nucleotide sequence ID" value="NZ_KE161007.1"/>
</dbReference>
<dbReference type="EMBL" id="AGWJ02000002">
    <property type="protein sequence ID" value="EPC09181.1"/>
    <property type="molecule type" value="Genomic_DNA"/>
</dbReference>
<evidence type="ECO:0000259" key="1">
    <source>
        <dbReference type="Pfam" id="PF00534"/>
    </source>
</evidence>
<dbReference type="Gene3D" id="3.40.50.2000">
    <property type="entry name" value="Glycogen Phosphorylase B"/>
    <property type="match status" value="2"/>
</dbReference>
<evidence type="ECO:0000313" key="3">
    <source>
        <dbReference type="Proteomes" id="UP000003233"/>
    </source>
</evidence>